<dbReference type="GO" id="GO:0006952">
    <property type="term" value="P:defense response"/>
    <property type="evidence" value="ECO:0007669"/>
    <property type="project" value="InterPro"/>
</dbReference>
<dbReference type="SUPFAM" id="SSF52200">
    <property type="entry name" value="Toll/Interleukin receptor TIR domain"/>
    <property type="match status" value="1"/>
</dbReference>
<dbReference type="AlphaFoldDB" id="R0HCG3"/>
<keyword evidence="2" id="KW-1133">Transmembrane helix</keyword>
<accession>R0HCG3</accession>
<dbReference type="InterPro" id="IPR000157">
    <property type="entry name" value="TIR_dom"/>
</dbReference>
<dbReference type="Proteomes" id="UP000029121">
    <property type="component" value="Unassembled WGS sequence"/>
</dbReference>
<feature type="transmembrane region" description="Helical" evidence="2">
    <location>
        <begin position="410"/>
        <end position="429"/>
    </location>
</feature>
<evidence type="ECO:0000256" key="1">
    <source>
        <dbReference type="ARBA" id="ARBA00023027"/>
    </source>
</evidence>
<reference evidence="5" key="1">
    <citation type="journal article" date="2013" name="Nat. Genet.">
        <title>The Capsella rubella genome and the genomic consequences of rapid mating system evolution.</title>
        <authorList>
            <person name="Slotte T."/>
            <person name="Hazzouri K.M."/>
            <person name="Agren J.A."/>
            <person name="Koenig D."/>
            <person name="Maumus F."/>
            <person name="Guo Y.L."/>
            <person name="Steige K."/>
            <person name="Platts A.E."/>
            <person name="Escobar J.S."/>
            <person name="Newman L.K."/>
            <person name="Wang W."/>
            <person name="Mandakova T."/>
            <person name="Vello E."/>
            <person name="Smith L.M."/>
            <person name="Henz S.R."/>
            <person name="Steffen J."/>
            <person name="Takuno S."/>
            <person name="Brandvain Y."/>
            <person name="Coop G."/>
            <person name="Andolfatto P."/>
            <person name="Hu T.T."/>
            <person name="Blanchette M."/>
            <person name="Clark R.M."/>
            <person name="Quesneville H."/>
            <person name="Nordborg M."/>
            <person name="Gaut B.S."/>
            <person name="Lysak M.A."/>
            <person name="Jenkins J."/>
            <person name="Grimwood J."/>
            <person name="Chapman J."/>
            <person name="Prochnik S."/>
            <person name="Shu S."/>
            <person name="Rokhsar D."/>
            <person name="Schmutz J."/>
            <person name="Weigel D."/>
            <person name="Wright S.I."/>
        </authorList>
    </citation>
    <scope>NUCLEOTIDE SEQUENCE [LARGE SCALE GENOMIC DNA]</scope>
    <source>
        <strain evidence="5">cv. Monte Gargano</strain>
    </source>
</reference>
<dbReference type="InterPro" id="IPR035897">
    <property type="entry name" value="Toll_tir_struct_dom_sf"/>
</dbReference>
<evidence type="ECO:0000313" key="4">
    <source>
        <dbReference type="EMBL" id="EOA27144.1"/>
    </source>
</evidence>
<protein>
    <recommendedName>
        <fullName evidence="3">TIR domain-containing protein</fullName>
    </recommendedName>
</protein>
<sequence length="435" mass="51280">MSRYTRLKGVYSKSLLKSLLYVAYINYTRVNFLYYPYSTHTHIVIENKKIKMTSLTSKYDVFLSFRGDDTRRTFSSFLYKELVRRNIRTFKDDKELEIGQRISPELDRAIGESRFAVVVVSKNYTASSWCLEELRKIMYFENQGSMTVIPIFYDVNPMDVRFQIKKVAEHFEKHEAREDHEKVLSWRRALWDLSYISSPCSWKCEDDLKIVNAVAEDISNKLMIVTSRTISNGRNIVEIDKHMKDLNRLMDLNSKKGLRMVGIWARGCNARSALAKYVYQTTCQHFESHCFLGNVRKISQGRHIHVEFQKCMQGKYWTSYQSLKTQRVLLVADDVDSLEQLHALKAHFRDFGPGSVVIITTQDKQLLISYGIKLVHEIEFLRFHRLHSRFFRTLAFKKRDINATKCFRSLFLFLLIAGMFWLYMGMFFSSSRRSI</sequence>
<evidence type="ECO:0000259" key="3">
    <source>
        <dbReference type="PROSITE" id="PS50104"/>
    </source>
</evidence>
<dbReference type="PROSITE" id="PS50104">
    <property type="entry name" value="TIR"/>
    <property type="match status" value="1"/>
</dbReference>
<dbReference type="GO" id="GO:0007165">
    <property type="term" value="P:signal transduction"/>
    <property type="evidence" value="ECO:0007669"/>
    <property type="project" value="InterPro"/>
</dbReference>
<evidence type="ECO:0000256" key="2">
    <source>
        <dbReference type="SAM" id="Phobius"/>
    </source>
</evidence>
<keyword evidence="2" id="KW-0812">Transmembrane</keyword>
<keyword evidence="2" id="KW-0472">Membrane</keyword>
<dbReference type="STRING" id="81985.R0HCG3"/>
<dbReference type="InterPro" id="IPR027417">
    <property type="entry name" value="P-loop_NTPase"/>
</dbReference>
<dbReference type="EMBL" id="KB870808">
    <property type="protein sequence ID" value="EOA27144.1"/>
    <property type="molecule type" value="Genomic_DNA"/>
</dbReference>
<keyword evidence="1" id="KW-0520">NAD</keyword>
<evidence type="ECO:0000313" key="5">
    <source>
        <dbReference type="Proteomes" id="UP000029121"/>
    </source>
</evidence>
<dbReference type="OrthoDB" id="6160824at2759"/>
<dbReference type="KEGG" id="crb:17889582"/>
<organism evidence="4 5">
    <name type="scientific">Capsella rubella</name>
    <dbReference type="NCBI Taxonomy" id="81985"/>
    <lineage>
        <taxon>Eukaryota</taxon>
        <taxon>Viridiplantae</taxon>
        <taxon>Streptophyta</taxon>
        <taxon>Embryophyta</taxon>
        <taxon>Tracheophyta</taxon>
        <taxon>Spermatophyta</taxon>
        <taxon>Magnoliopsida</taxon>
        <taxon>eudicotyledons</taxon>
        <taxon>Gunneridae</taxon>
        <taxon>Pentapetalae</taxon>
        <taxon>rosids</taxon>
        <taxon>malvids</taxon>
        <taxon>Brassicales</taxon>
        <taxon>Brassicaceae</taxon>
        <taxon>Camelineae</taxon>
        <taxon>Capsella</taxon>
    </lineage>
</organism>
<dbReference type="PANTHER" id="PTHR11017:SF570">
    <property type="entry name" value="DISEASE RESISTANCE PROTEIN (TIR-NBS CLASS)-RELATED"/>
    <property type="match status" value="1"/>
</dbReference>
<dbReference type="InterPro" id="IPR044974">
    <property type="entry name" value="Disease_R_plants"/>
</dbReference>
<dbReference type="SUPFAM" id="SSF52540">
    <property type="entry name" value="P-loop containing nucleoside triphosphate hydrolases"/>
    <property type="match status" value="1"/>
</dbReference>
<dbReference type="Pfam" id="PF01582">
    <property type="entry name" value="TIR"/>
    <property type="match status" value="1"/>
</dbReference>
<dbReference type="SMART" id="SM00255">
    <property type="entry name" value="TIR"/>
    <property type="match status" value="1"/>
</dbReference>
<name>R0HCG3_9BRAS</name>
<dbReference type="Gene3D" id="3.40.50.10140">
    <property type="entry name" value="Toll/interleukin-1 receptor homology (TIR) domain"/>
    <property type="match status" value="1"/>
</dbReference>
<gene>
    <name evidence="4" type="ORF">CARUB_v10023244mg</name>
</gene>
<dbReference type="PANTHER" id="PTHR11017">
    <property type="entry name" value="LEUCINE-RICH REPEAT-CONTAINING PROTEIN"/>
    <property type="match status" value="1"/>
</dbReference>
<dbReference type="FunFam" id="3.40.50.10140:FF:000007">
    <property type="entry name" value="Disease resistance protein (TIR-NBS-LRR class)"/>
    <property type="match status" value="1"/>
</dbReference>
<feature type="domain" description="TIR" evidence="3">
    <location>
        <begin position="57"/>
        <end position="222"/>
    </location>
</feature>
<proteinExistence type="predicted"/>
<dbReference type="Gene3D" id="3.40.50.300">
    <property type="entry name" value="P-loop containing nucleotide triphosphate hydrolases"/>
    <property type="match status" value="1"/>
</dbReference>
<keyword evidence="5" id="KW-1185">Reference proteome</keyword>